<dbReference type="InterPro" id="IPR001680">
    <property type="entry name" value="WD40_rpt"/>
</dbReference>
<evidence type="ECO:0000259" key="5">
    <source>
        <dbReference type="Pfam" id="PF24809"/>
    </source>
</evidence>
<proteinExistence type="predicted"/>
<dbReference type="InterPro" id="IPR015943">
    <property type="entry name" value="WD40/YVTN_repeat-like_dom_sf"/>
</dbReference>
<evidence type="ECO:0000256" key="2">
    <source>
        <dbReference type="ARBA" id="ARBA00022737"/>
    </source>
</evidence>
<keyword evidence="1 3" id="KW-0853">WD repeat</keyword>
<evidence type="ECO:0000313" key="7">
    <source>
        <dbReference type="EMBL" id="KIW24578.1"/>
    </source>
</evidence>
<dbReference type="InterPro" id="IPR027417">
    <property type="entry name" value="P-loop_NTPase"/>
</dbReference>
<evidence type="ECO:0000256" key="1">
    <source>
        <dbReference type="ARBA" id="ARBA00022574"/>
    </source>
</evidence>
<accession>A0A0D2BZS0</accession>
<dbReference type="EMBL" id="KN847045">
    <property type="protein sequence ID" value="KIW24578.1"/>
    <property type="molecule type" value="Genomic_DNA"/>
</dbReference>
<dbReference type="InterPro" id="IPR056125">
    <property type="entry name" value="DUF7708"/>
</dbReference>
<feature type="domain" description="GPI inositol-deacylase winged helix" evidence="4">
    <location>
        <begin position="529"/>
        <end position="605"/>
    </location>
</feature>
<dbReference type="OrthoDB" id="4161470at2759"/>
<name>A0A0D2BZS0_9EURO</name>
<dbReference type="InterPro" id="IPR020472">
    <property type="entry name" value="WD40_PAC1"/>
</dbReference>
<evidence type="ECO:0000313" key="8">
    <source>
        <dbReference type="Proteomes" id="UP000054466"/>
    </source>
</evidence>
<dbReference type="Gene3D" id="3.40.50.300">
    <property type="entry name" value="P-loop containing nucleotide triphosphate hydrolases"/>
    <property type="match status" value="1"/>
</dbReference>
<dbReference type="HOGENOM" id="CLU_002406_0_0_1"/>
<evidence type="ECO:0000256" key="3">
    <source>
        <dbReference type="PROSITE-ProRule" id="PRU00221"/>
    </source>
</evidence>
<feature type="domain" description="Nephrocystin 3-like N-terminal" evidence="6">
    <location>
        <begin position="255"/>
        <end position="413"/>
    </location>
</feature>
<dbReference type="SMART" id="SM00320">
    <property type="entry name" value="WD40"/>
    <property type="match status" value="7"/>
</dbReference>
<evidence type="ECO:0000259" key="6">
    <source>
        <dbReference type="Pfam" id="PF24883"/>
    </source>
</evidence>
<dbReference type="VEuPathDB" id="FungiDB:PV07_10286"/>
<sequence length="1217" mass="137680">MSSGGPSPASVIESAFSRFQASVSADDARTFHSTTLEDVWKAAVEIEREQRQRSALRNMKRIEPLLKTLGVYASALDTLCNGTPFLPWVWAPIKLMLQLATRHLSSFDSLMGAYVKIADSLPRFDRYSVAIPQGDFQNVLALVYANIIEFHRRAYKFFRRKAWILLFETGWKSFELRFESILKDLAYHRDLVDREACSFDLVEAERSRQKIDEEISKAEDDRESSHLQAVLSWLCVDELSQNDILWRLKEKRSDGTCDWIFKNSQYQHWVKNDSKTPWLWLTGIPGSGKSVFAAHIIETLREDKGQATLFYFCLQQAAGEDKASVFLRTLAIQLVRDLPGLAAFIWDAHVRNAHVPSIDILEKLLPILISGASAARIVLDGLDEYRYQDYKTMLDVLSKLCRKSRCSILISSRDDAIISSKLRNTPKISLINEVDAVRKDMGIFVAARIEQAMRAWDLEISDDTQKLGQAQLLQKSKAGMFLWVELVIDSLQYSYTDDDFLQRIDELPETLQAAYDRIVEKILSIEDRRTRQKLTSLLELMTYTQRPLSIDELLSVLALDPSKAGDQLPAPLAPKILDFCKPLIDLSSSAAVNFVHFSVREYFRDSTSKFHIREISAHLAVSDACLTYLNTTSVFLTEDFRTKRLHQIVQGQRAIHRYSTDHWAQHLSQCLDAGDETQRLELAAIASKLGAMNWMFKPSEQGVSADVASILQKISLFKEEALDLERNSEDLGEFRTSLINRDPTYLCQIVERYEADIESLLSLTDEELPAEIEKSDLIAFRDKFSTGAFRCRYYGCSDKTNLTFQSTAERDKHEPTHVPLFNCPKSYCVWKDIGFRNRQELEAHMRYYHPDTLDVPIPAIPAQIPDVGHDLWKLSLDDLPDHLKEIGTGWHAVFNPKVRRSLNISLIADFKPDSLVGCAAISSNCLLLATGCNRMGTIFDVPTGQIMSRLDHGLSDKPPRDHYVRAICFSPNGKVVVTSCEDKVIRFWDPTTGAMKFDLKGHENTINGLDFAANGDFLASCSDDLTVRLWDARTGVQRALFHSEAGFVAVAISPDCKFVVAGSWDGYLRAWDVSGRRLVFTAEGHTLALVDVRFSPQGANLLTSSLDKTVRIWSFAEQDPGSSICCVKTMTGHAFFVQSAAYTHDENWILSGGGDNNVYFWDPTTGVPHLALMANESNVFRVIPFPKNDLPPGEGMFVTVSADNTARIWHYFPYKKR</sequence>
<gene>
    <name evidence="7" type="ORF">PV07_10286</name>
</gene>
<feature type="repeat" description="WD" evidence="3">
    <location>
        <begin position="964"/>
        <end position="989"/>
    </location>
</feature>
<protein>
    <submittedName>
        <fullName evidence="7">Uncharacterized protein</fullName>
    </submittedName>
</protein>
<reference evidence="7 8" key="1">
    <citation type="submission" date="2015-01" db="EMBL/GenBank/DDBJ databases">
        <title>The Genome Sequence of Cladophialophora immunda CBS83496.</title>
        <authorList>
            <consortium name="The Broad Institute Genomics Platform"/>
            <person name="Cuomo C."/>
            <person name="de Hoog S."/>
            <person name="Gorbushina A."/>
            <person name="Stielow B."/>
            <person name="Teixiera M."/>
            <person name="Abouelleil A."/>
            <person name="Chapman S.B."/>
            <person name="Priest M."/>
            <person name="Young S.K."/>
            <person name="Wortman J."/>
            <person name="Nusbaum C."/>
            <person name="Birren B."/>
        </authorList>
    </citation>
    <scope>NUCLEOTIDE SEQUENCE [LARGE SCALE GENOMIC DNA]</scope>
    <source>
        <strain evidence="7 8">CBS 83496</strain>
    </source>
</reference>
<dbReference type="PRINTS" id="PR00320">
    <property type="entry name" value="GPROTEINBRPT"/>
</dbReference>
<feature type="repeat" description="WD" evidence="3">
    <location>
        <begin position="999"/>
        <end position="1040"/>
    </location>
</feature>
<keyword evidence="2" id="KW-0677">Repeat</keyword>
<dbReference type="Pfam" id="PF24883">
    <property type="entry name" value="NPHP3_N"/>
    <property type="match status" value="1"/>
</dbReference>
<dbReference type="RefSeq" id="XP_016244794.1">
    <property type="nucleotide sequence ID" value="XM_016397603.1"/>
</dbReference>
<dbReference type="InterPro" id="IPR036322">
    <property type="entry name" value="WD40_repeat_dom_sf"/>
</dbReference>
<evidence type="ECO:0000259" key="4">
    <source>
        <dbReference type="Pfam" id="PF22939"/>
    </source>
</evidence>
<dbReference type="CDD" id="cd00200">
    <property type="entry name" value="WD40"/>
    <property type="match status" value="1"/>
</dbReference>
<dbReference type="InterPro" id="IPR054471">
    <property type="entry name" value="GPIID_WHD"/>
</dbReference>
<feature type="domain" description="DUF7708" evidence="5">
    <location>
        <begin position="66"/>
        <end position="196"/>
    </location>
</feature>
<feature type="repeat" description="WD" evidence="3">
    <location>
        <begin position="1082"/>
        <end position="1123"/>
    </location>
</feature>
<keyword evidence="8" id="KW-1185">Reference proteome</keyword>
<dbReference type="PANTHER" id="PTHR10039:SF14">
    <property type="entry name" value="NACHT DOMAIN-CONTAINING PROTEIN"/>
    <property type="match status" value="1"/>
</dbReference>
<feature type="repeat" description="WD" evidence="3">
    <location>
        <begin position="1130"/>
        <end position="1162"/>
    </location>
</feature>
<dbReference type="PROSITE" id="PS50294">
    <property type="entry name" value="WD_REPEATS_REGION"/>
    <property type="match status" value="4"/>
</dbReference>
<dbReference type="SUPFAM" id="SSF50978">
    <property type="entry name" value="WD40 repeat-like"/>
    <property type="match status" value="1"/>
</dbReference>
<dbReference type="PANTHER" id="PTHR10039">
    <property type="entry name" value="AMELOGENIN"/>
    <property type="match status" value="1"/>
</dbReference>
<dbReference type="PROSITE" id="PS50082">
    <property type="entry name" value="WD_REPEATS_2"/>
    <property type="match status" value="5"/>
</dbReference>
<dbReference type="PROSITE" id="PS00678">
    <property type="entry name" value="WD_REPEATS_1"/>
    <property type="match status" value="2"/>
</dbReference>
<dbReference type="Proteomes" id="UP000054466">
    <property type="component" value="Unassembled WGS sequence"/>
</dbReference>
<dbReference type="Pfam" id="PF22939">
    <property type="entry name" value="WHD_GPIID"/>
    <property type="match status" value="1"/>
</dbReference>
<dbReference type="InterPro" id="IPR056884">
    <property type="entry name" value="NPHP3-like_N"/>
</dbReference>
<dbReference type="Pfam" id="PF00400">
    <property type="entry name" value="WD40"/>
    <property type="match status" value="5"/>
</dbReference>
<dbReference type="AlphaFoldDB" id="A0A0D2BZS0"/>
<dbReference type="SUPFAM" id="SSF52540">
    <property type="entry name" value="P-loop containing nucleoside triphosphate hydrolases"/>
    <property type="match status" value="1"/>
</dbReference>
<organism evidence="7 8">
    <name type="scientific">Cladophialophora immunda</name>
    <dbReference type="NCBI Taxonomy" id="569365"/>
    <lineage>
        <taxon>Eukaryota</taxon>
        <taxon>Fungi</taxon>
        <taxon>Dikarya</taxon>
        <taxon>Ascomycota</taxon>
        <taxon>Pezizomycotina</taxon>
        <taxon>Eurotiomycetes</taxon>
        <taxon>Chaetothyriomycetidae</taxon>
        <taxon>Chaetothyriales</taxon>
        <taxon>Herpotrichiellaceae</taxon>
        <taxon>Cladophialophora</taxon>
    </lineage>
</organism>
<dbReference type="Gene3D" id="2.130.10.10">
    <property type="entry name" value="YVTN repeat-like/Quinoprotein amine dehydrogenase"/>
    <property type="match status" value="1"/>
</dbReference>
<dbReference type="GeneID" id="27349480"/>
<dbReference type="STRING" id="569365.A0A0D2BZS0"/>
<dbReference type="Pfam" id="PF24809">
    <property type="entry name" value="DUF7708"/>
    <property type="match status" value="1"/>
</dbReference>
<feature type="repeat" description="WD" evidence="3">
    <location>
        <begin position="1040"/>
        <end position="1081"/>
    </location>
</feature>
<dbReference type="InterPro" id="IPR019775">
    <property type="entry name" value="WD40_repeat_CS"/>
</dbReference>